<keyword evidence="1" id="KW-0677">Repeat</keyword>
<dbReference type="PRINTS" id="PR00019">
    <property type="entry name" value="LEURICHRPT"/>
</dbReference>
<evidence type="ECO:0000313" key="6">
    <source>
        <dbReference type="Proteomes" id="UP001210211"/>
    </source>
</evidence>
<reference evidence="5 6" key="1">
    <citation type="journal article" date="2022" name="Cell">
        <title>Repeat-based holocentromeres influence genome architecture and karyotype evolution.</title>
        <authorList>
            <person name="Hofstatter P.G."/>
            <person name="Thangavel G."/>
            <person name="Lux T."/>
            <person name="Neumann P."/>
            <person name="Vondrak T."/>
            <person name="Novak P."/>
            <person name="Zhang M."/>
            <person name="Costa L."/>
            <person name="Castellani M."/>
            <person name="Scott A."/>
            <person name="Toegelov H."/>
            <person name="Fuchs J."/>
            <person name="Mata-Sucre Y."/>
            <person name="Dias Y."/>
            <person name="Vanzela A.L.L."/>
            <person name="Huettel B."/>
            <person name="Almeida C.C.S."/>
            <person name="Simkova H."/>
            <person name="Souza G."/>
            <person name="Pedrosa-Harand A."/>
            <person name="Macas J."/>
            <person name="Mayer K.F.X."/>
            <person name="Houben A."/>
            <person name="Marques A."/>
        </authorList>
    </citation>
    <scope>NUCLEOTIDE SEQUENCE [LARGE SCALE GENOMIC DNA]</scope>
    <source>
        <strain evidence="5">RhyTen1mFocal</strain>
    </source>
</reference>
<evidence type="ECO:0000259" key="4">
    <source>
        <dbReference type="SMART" id="SM00382"/>
    </source>
</evidence>
<dbReference type="GO" id="GO:0002758">
    <property type="term" value="P:innate immune response-activating signaling pathway"/>
    <property type="evidence" value="ECO:0007669"/>
    <property type="project" value="UniProtKB-ARBA"/>
</dbReference>
<dbReference type="Gene3D" id="3.40.50.300">
    <property type="entry name" value="P-loop containing nucleotide triphosphate hydrolases"/>
    <property type="match status" value="1"/>
</dbReference>
<keyword evidence="3" id="KW-0175">Coiled coil</keyword>
<dbReference type="InterPro" id="IPR032675">
    <property type="entry name" value="LRR_dom_sf"/>
</dbReference>
<comment type="caution">
    <text evidence="5">The sequence shown here is derived from an EMBL/GenBank/DDBJ whole genome shotgun (WGS) entry which is preliminary data.</text>
</comment>
<dbReference type="InterPro" id="IPR002182">
    <property type="entry name" value="NB-ARC"/>
</dbReference>
<dbReference type="PRINTS" id="PR00364">
    <property type="entry name" value="DISEASERSIST"/>
</dbReference>
<evidence type="ECO:0000256" key="1">
    <source>
        <dbReference type="ARBA" id="ARBA00022737"/>
    </source>
</evidence>
<dbReference type="EMBL" id="JAMRDG010000001">
    <property type="protein sequence ID" value="KAJ3707278.1"/>
    <property type="molecule type" value="Genomic_DNA"/>
</dbReference>
<evidence type="ECO:0000313" key="5">
    <source>
        <dbReference type="EMBL" id="KAJ3707278.1"/>
    </source>
</evidence>
<dbReference type="Gene3D" id="3.80.10.10">
    <property type="entry name" value="Ribonuclease Inhibitor"/>
    <property type="match status" value="1"/>
</dbReference>
<dbReference type="InterPro" id="IPR003593">
    <property type="entry name" value="AAA+_ATPase"/>
</dbReference>
<dbReference type="InterPro" id="IPR058922">
    <property type="entry name" value="WHD_DRP"/>
</dbReference>
<dbReference type="Pfam" id="PF23559">
    <property type="entry name" value="WHD_DRP"/>
    <property type="match status" value="1"/>
</dbReference>
<dbReference type="PANTHER" id="PTHR23155">
    <property type="entry name" value="DISEASE RESISTANCE PROTEIN RP"/>
    <property type="match status" value="1"/>
</dbReference>
<organism evidence="5 6">
    <name type="scientific">Rhynchospora tenuis</name>
    <dbReference type="NCBI Taxonomy" id="198213"/>
    <lineage>
        <taxon>Eukaryota</taxon>
        <taxon>Viridiplantae</taxon>
        <taxon>Streptophyta</taxon>
        <taxon>Embryophyta</taxon>
        <taxon>Tracheophyta</taxon>
        <taxon>Spermatophyta</taxon>
        <taxon>Magnoliopsida</taxon>
        <taxon>Liliopsida</taxon>
        <taxon>Poales</taxon>
        <taxon>Cyperaceae</taxon>
        <taxon>Cyperoideae</taxon>
        <taxon>Rhynchosporeae</taxon>
        <taxon>Rhynchospora</taxon>
    </lineage>
</organism>
<protein>
    <recommendedName>
        <fullName evidence="4">AAA+ ATPase domain-containing protein</fullName>
    </recommendedName>
</protein>
<dbReference type="Gene3D" id="1.10.8.430">
    <property type="entry name" value="Helical domain of apoptotic protease-activating factors"/>
    <property type="match status" value="1"/>
</dbReference>
<dbReference type="Proteomes" id="UP001210211">
    <property type="component" value="Unassembled WGS sequence"/>
</dbReference>
<sequence>MEFVNPVVSCVANAVAIPIMKHVKYAFTADGNTKALESVTADLRARKNDVKKKIRDAEQENGVATEQAQHWVTQVENIEKEAEELQQKYRQLCRCLCNICPNVWSVYKISKIAANKLAETRSLQQREPTPDRITRVQRPLHHVMPTPSSKSPYLESALRYVKGAEHNIIGILGMGGVGKTHLVMQIHEQLKPPEFDAEVIYIPCSMQCSDEEIQNKIIENRGISKNGSMEQNKRTICKFLSETSFVLILDNLWSCVNLHNIGIPNPENTPGKHKQKVVLTTRSRRVCGEMRVEKTIEVDPLKMDDAWPLFEKMAEKETINSHPLIQKYAVDIVEKLGGLPLAIIAVGKAMYSNKDPSEWEHALERLKKAGLKDVESQCKDQFVFHTLKISYDNLRDETLKNCFLHCSLWPHGFEIPKDELVELWMGLGLIDEPDLQTAYNVGFSYIGELKRVFLLQGDDDEKFIKMHDVMHDMALWIKKDKWIVQVGTNTGSVKIGISNGTEGLSAMKTGATDFSFSSQDSSTKTITLLLNRNHLNTSITLPLQLFSLLTVLDLSHNKLNALPVAICTLVHLQFLNLSHNRFNFGLLPTELGDLTELKYLLLRGLSCVFPKGVLLKLKALRVLDCSHSPFMDGNHEKLFSTLGEVQCLPSFQALGIGFWSMHDDDISEFCNNPTSAPYWIQYPHPRPAKAQLCIKAITVLFYRPIKVKKTLSVNLPHDTLTNQSLINHKCTFDCLQELQIKPIRKQAA</sequence>
<dbReference type="GO" id="GO:0009626">
    <property type="term" value="P:plant-type hypersensitive response"/>
    <property type="evidence" value="ECO:0007669"/>
    <property type="project" value="UniProtKB-ARBA"/>
</dbReference>
<dbReference type="PANTHER" id="PTHR23155:SF1044">
    <property type="entry name" value="DISEASE RESISTANCE PROTEIN RPS2"/>
    <property type="match status" value="1"/>
</dbReference>
<dbReference type="AlphaFoldDB" id="A0AAD6F062"/>
<dbReference type="SMART" id="SM00382">
    <property type="entry name" value="AAA"/>
    <property type="match status" value="1"/>
</dbReference>
<evidence type="ECO:0000256" key="3">
    <source>
        <dbReference type="SAM" id="Coils"/>
    </source>
</evidence>
<dbReference type="FunFam" id="1.10.10.10:FF:000322">
    <property type="entry name" value="Probable disease resistance protein At1g63360"/>
    <property type="match status" value="1"/>
</dbReference>
<dbReference type="SUPFAM" id="SSF52540">
    <property type="entry name" value="P-loop containing nucleoside triphosphate hydrolases"/>
    <property type="match status" value="1"/>
</dbReference>
<dbReference type="GO" id="GO:0043531">
    <property type="term" value="F:ADP binding"/>
    <property type="evidence" value="ECO:0007669"/>
    <property type="project" value="InterPro"/>
</dbReference>
<dbReference type="InterPro" id="IPR044974">
    <property type="entry name" value="Disease_R_plants"/>
</dbReference>
<dbReference type="SUPFAM" id="SSF52058">
    <property type="entry name" value="L domain-like"/>
    <property type="match status" value="1"/>
</dbReference>
<evidence type="ECO:0000256" key="2">
    <source>
        <dbReference type="ARBA" id="ARBA00022821"/>
    </source>
</evidence>
<dbReference type="InterPro" id="IPR027417">
    <property type="entry name" value="P-loop_NTPase"/>
</dbReference>
<name>A0AAD6F062_9POAL</name>
<feature type="domain" description="AAA+ ATPase" evidence="4">
    <location>
        <begin position="165"/>
        <end position="302"/>
    </location>
</feature>
<proteinExistence type="predicted"/>
<dbReference type="GO" id="GO:0042742">
    <property type="term" value="P:defense response to bacterium"/>
    <property type="evidence" value="ECO:0007669"/>
    <property type="project" value="UniProtKB-ARBA"/>
</dbReference>
<feature type="coiled-coil region" evidence="3">
    <location>
        <begin position="40"/>
        <end position="95"/>
    </location>
</feature>
<keyword evidence="2" id="KW-0611">Plant defense</keyword>
<dbReference type="InterPro" id="IPR042197">
    <property type="entry name" value="Apaf_helical"/>
</dbReference>
<accession>A0AAD6F062</accession>
<gene>
    <name evidence="5" type="ORF">LUZ61_010983</name>
</gene>
<keyword evidence="6" id="KW-1185">Reference proteome</keyword>
<dbReference type="Pfam" id="PF00931">
    <property type="entry name" value="NB-ARC"/>
    <property type="match status" value="1"/>
</dbReference>